<organism evidence="3 4">
    <name type="scientific">Chitinophaga rhizophila</name>
    <dbReference type="NCBI Taxonomy" id="2866212"/>
    <lineage>
        <taxon>Bacteria</taxon>
        <taxon>Pseudomonadati</taxon>
        <taxon>Bacteroidota</taxon>
        <taxon>Chitinophagia</taxon>
        <taxon>Chitinophagales</taxon>
        <taxon>Chitinophagaceae</taxon>
        <taxon>Chitinophaga</taxon>
    </lineage>
</organism>
<dbReference type="SUPFAM" id="SSF56214">
    <property type="entry name" value="4'-phosphopantetheinyl transferase"/>
    <property type="match status" value="2"/>
</dbReference>
<dbReference type="EMBL" id="JAICCF010000001">
    <property type="protein sequence ID" value="MBW8682773.1"/>
    <property type="molecule type" value="Genomic_DNA"/>
</dbReference>
<dbReference type="GO" id="GO:0016740">
    <property type="term" value="F:transferase activity"/>
    <property type="evidence" value="ECO:0007669"/>
    <property type="project" value="UniProtKB-KW"/>
</dbReference>
<protein>
    <submittedName>
        <fullName evidence="3">4'-phosphopantetheinyl transferase superfamily protein</fullName>
    </submittedName>
</protein>
<name>A0ABS7G576_9BACT</name>
<dbReference type="Pfam" id="PF01648">
    <property type="entry name" value="ACPS"/>
    <property type="match status" value="1"/>
</dbReference>
<dbReference type="RefSeq" id="WP_220248012.1">
    <property type="nucleotide sequence ID" value="NZ_JAICCF010000001.1"/>
</dbReference>
<evidence type="ECO:0000313" key="4">
    <source>
        <dbReference type="Proteomes" id="UP000812961"/>
    </source>
</evidence>
<evidence type="ECO:0000259" key="2">
    <source>
        <dbReference type="Pfam" id="PF01648"/>
    </source>
</evidence>
<keyword evidence="1 3" id="KW-0808">Transferase</keyword>
<dbReference type="InterPro" id="IPR008278">
    <property type="entry name" value="4-PPantetheinyl_Trfase_dom"/>
</dbReference>
<reference evidence="3 4" key="1">
    <citation type="submission" date="2021-08" db="EMBL/GenBank/DDBJ databases">
        <title>The genome sequence of Chitinophaga sp. B61.</title>
        <authorList>
            <person name="Zhang X."/>
        </authorList>
    </citation>
    <scope>NUCLEOTIDE SEQUENCE [LARGE SCALE GENOMIC DNA]</scope>
    <source>
        <strain evidence="3 4">B61</strain>
    </source>
</reference>
<proteinExistence type="predicted"/>
<feature type="domain" description="4'-phosphopantetheinyl transferase" evidence="2">
    <location>
        <begin position="122"/>
        <end position="223"/>
    </location>
</feature>
<gene>
    <name evidence="3" type="ORF">K1Y79_00380</name>
</gene>
<dbReference type="InterPro" id="IPR037143">
    <property type="entry name" value="4-PPantetheinyl_Trfase_dom_sf"/>
</dbReference>
<dbReference type="Proteomes" id="UP000812961">
    <property type="component" value="Unassembled WGS sequence"/>
</dbReference>
<keyword evidence="4" id="KW-1185">Reference proteome</keyword>
<comment type="caution">
    <text evidence="3">The sequence shown here is derived from an EMBL/GenBank/DDBJ whole genome shotgun (WGS) entry which is preliminary data.</text>
</comment>
<sequence>MLIQRGKIELNREDTQYQAGFCMLQAELPDLVNRLHILHEEERNYYDTLRFDKRKHSYLLGRVSAKKAIGALAAYEDLEKIAISSGIFQFPIVKYSVTRNLQVCITHCENLGIAISYPEAHPLGIDIEQTDKANTAVIKEQLTADEQGLLQTVTLPEKVSTTMIWTMKEALSKVLKTGLTMDLKLLEIQSLVKVSDTVFTSQFKHLIQYQAISCLSGSYACSVVIPRKTKADLSPLWDAFEQLVIKAE</sequence>
<evidence type="ECO:0000256" key="1">
    <source>
        <dbReference type="ARBA" id="ARBA00022679"/>
    </source>
</evidence>
<accession>A0ABS7G576</accession>
<dbReference type="Gene3D" id="3.90.470.20">
    <property type="entry name" value="4'-phosphopantetheinyl transferase domain"/>
    <property type="match status" value="1"/>
</dbReference>
<evidence type="ECO:0000313" key="3">
    <source>
        <dbReference type="EMBL" id="MBW8682773.1"/>
    </source>
</evidence>